<dbReference type="GO" id="GO:0000184">
    <property type="term" value="P:nuclear-transcribed mRNA catabolic process, nonsense-mediated decay"/>
    <property type="evidence" value="ECO:0007669"/>
    <property type="project" value="TreeGrafter"/>
</dbReference>
<gene>
    <name evidence="2" type="ORF">RF11_10557</name>
</gene>
<proteinExistence type="predicted"/>
<dbReference type="InterPro" id="IPR045055">
    <property type="entry name" value="DNA2/NAM7-like"/>
</dbReference>
<evidence type="ECO:0000259" key="1">
    <source>
        <dbReference type="Pfam" id="PF13087"/>
    </source>
</evidence>
<dbReference type="GO" id="GO:0003724">
    <property type="term" value="F:RNA helicase activity"/>
    <property type="evidence" value="ECO:0007669"/>
    <property type="project" value="TreeGrafter"/>
</dbReference>
<reference evidence="2 3" key="1">
    <citation type="journal article" date="2014" name="Genome Biol. Evol.">
        <title>The genome of the myxosporean Thelohanellus kitauei shows adaptations to nutrient acquisition within its fish host.</title>
        <authorList>
            <person name="Yang Y."/>
            <person name="Xiong J."/>
            <person name="Zhou Z."/>
            <person name="Huo F."/>
            <person name="Miao W."/>
            <person name="Ran C."/>
            <person name="Liu Y."/>
            <person name="Zhang J."/>
            <person name="Feng J."/>
            <person name="Wang M."/>
            <person name="Wang M."/>
            <person name="Wang L."/>
            <person name="Yao B."/>
        </authorList>
    </citation>
    <scope>NUCLEOTIDE SEQUENCE [LARGE SCALE GENOMIC DNA]</scope>
    <source>
        <strain evidence="2">Wuqing</strain>
    </source>
</reference>
<dbReference type="PANTHER" id="PTHR10887:SF364">
    <property type="entry name" value="REGULATOR OF NONSENSE TRANSCRIPTS 1"/>
    <property type="match status" value="1"/>
</dbReference>
<name>A0A0C2MHR5_THEKT</name>
<comment type="caution">
    <text evidence="2">The sequence shown here is derived from an EMBL/GenBank/DDBJ whole genome shotgun (WGS) entry which is preliminary data.</text>
</comment>
<dbReference type="EMBL" id="JWZT01004528">
    <property type="protein sequence ID" value="KII63909.1"/>
    <property type="molecule type" value="Genomic_DNA"/>
</dbReference>
<dbReference type="Pfam" id="PF13087">
    <property type="entry name" value="AAA_12"/>
    <property type="match status" value="1"/>
</dbReference>
<dbReference type="GO" id="GO:0005737">
    <property type="term" value="C:cytoplasm"/>
    <property type="evidence" value="ECO:0007669"/>
    <property type="project" value="TreeGrafter"/>
</dbReference>
<accession>A0A0C2MHR5</accession>
<dbReference type="InterPro" id="IPR047187">
    <property type="entry name" value="SF1_C_Upf1"/>
</dbReference>
<dbReference type="InterPro" id="IPR041679">
    <property type="entry name" value="DNA2/NAM7-like_C"/>
</dbReference>
<protein>
    <submittedName>
        <fullName evidence="2">Regulator of nonsense transcripts 1</fullName>
    </submittedName>
</protein>
<evidence type="ECO:0000313" key="3">
    <source>
        <dbReference type="Proteomes" id="UP000031668"/>
    </source>
</evidence>
<dbReference type="AlphaFoldDB" id="A0A0C2MHR5"/>
<dbReference type="Proteomes" id="UP000031668">
    <property type="component" value="Unassembled WGS sequence"/>
</dbReference>
<dbReference type="CDD" id="cd18808">
    <property type="entry name" value="SF1_C_Upf1"/>
    <property type="match status" value="1"/>
</dbReference>
<dbReference type="Gene3D" id="3.40.50.300">
    <property type="entry name" value="P-loop containing nucleotide triphosphate hydrolases"/>
    <property type="match status" value="1"/>
</dbReference>
<dbReference type="PANTHER" id="PTHR10887">
    <property type="entry name" value="DNA2/NAM7 HELICASE FAMILY"/>
    <property type="match status" value="1"/>
</dbReference>
<dbReference type="InterPro" id="IPR027417">
    <property type="entry name" value="P-loop_NTPase"/>
</dbReference>
<sequence length="166" mass="18836">MHPALSEFSSLAFYKGIVKNGVTIADRTDENIWFEWPVEDRPTVFYCSYGIEQPSPSGTSFVNHKEVDAVKMFVEKLIDAGAKGSQIGIITPYDGQRSRIDDLIVKRYRNKFGVNPYSEIEVANVHPFQGREKDFIIISCVRSNCDNNIGFLRDSRILNVAITRAR</sequence>
<keyword evidence="3" id="KW-1185">Reference proteome</keyword>
<organism evidence="2 3">
    <name type="scientific">Thelohanellus kitauei</name>
    <name type="common">Myxosporean</name>
    <dbReference type="NCBI Taxonomy" id="669202"/>
    <lineage>
        <taxon>Eukaryota</taxon>
        <taxon>Metazoa</taxon>
        <taxon>Cnidaria</taxon>
        <taxon>Myxozoa</taxon>
        <taxon>Myxosporea</taxon>
        <taxon>Bivalvulida</taxon>
        <taxon>Platysporina</taxon>
        <taxon>Myxobolidae</taxon>
        <taxon>Thelohanellus</taxon>
    </lineage>
</organism>
<evidence type="ECO:0000313" key="2">
    <source>
        <dbReference type="EMBL" id="KII63909.1"/>
    </source>
</evidence>
<dbReference type="OrthoDB" id="5971263at2759"/>
<feature type="domain" description="DNA2/NAM7 helicase-like C-terminal" evidence="1">
    <location>
        <begin position="1"/>
        <end position="166"/>
    </location>
</feature>
<dbReference type="SUPFAM" id="SSF52540">
    <property type="entry name" value="P-loop containing nucleoside triphosphate hydrolases"/>
    <property type="match status" value="1"/>
</dbReference>